<feature type="region of interest" description="Disordered" evidence="1">
    <location>
        <begin position="1"/>
        <end position="21"/>
    </location>
</feature>
<sequence>MPDEGRADNGQPPVHPSSPWTWPAVTLTCFLVLCGLVTVSILIADGIAPAAAATVTLVLVAGIVACVVPTRSGDSIGRKMIRALSVLANGGNEPR</sequence>
<name>A0A511MNJ5_9NOCA</name>
<protein>
    <submittedName>
        <fullName evidence="3">Uncharacterized protein</fullName>
    </submittedName>
</protein>
<evidence type="ECO:0000313" key="3">
    <source>
        <dbReference type="EMBL" id="GEM42185.1"/>
    </source>
</evidence>
<dbReference type="EMBL" id="BJXA01000064">
    <property type="protein sequence ID" value="GEM42185.1"/>
    <property type="molecule type" value="Genomic_DNA"/>
</dbReference>
<keyword evidence="4" id="KW-1185">Reference proteome</keyword>
<organism evidence="3 4">
    <name type="scientific">Nocardia ninae NBRC 108245</name>
    <dbReference type="NCBI Taxonomy" id="1210091"/>
    <lineage>
        <taxon>Bacteria</taxon>
        <taxon>Bacillati</taxon>
        <taxon>Actinomycetota</taxon>
        <taxon>Actinomycetes</taxon>
        <taxon>Mycobacteriales</taxon>
        <taxon>Nocardiaceae</taxon>
        <taxon>Nocardia</taxon>
    </lineage>
</organism>
<dbReference type="AlphaFoldDB" id="A0A511MNJ5"/>
<evidence type="ECO:0000313" key="4">
    <source>
        <dbReference type="Proteomes" id="UP000321424"/>
    </source>
</evidence>
<evidence type="ECO:0000256" key="2">
    <source>
        <dbReference type="SAM" id="Phobius"/>
    </source>
</evidence>
<gene>
    <name evidence="3" type="ORF">NN4_67040</name>
</gene>
<accession>A0A511MNJ5</accession>
<keyword evidence="2" id="KW-0812">Transmembrane</keyword>
<keyword evidence="2" id="KW-1133">Transmembrane helix</keyword>
<comment type="caution">
    <text evidence="3">The sequence shown here is derived from an EMBL/GenBank/DDBJ whole genome shotgun (WGS) entry which is preliminary data.</text>
</comment>
<dbReference type="RefSeq" id="WP_147139619.1">
    <property type="nucleotide sequence ID" value="NZ_BJXA01000064.1"/>
</dbReference>
<feature type="transmembrane region" description="Helical" evidence="2">
    <location>
        <begin position="20"/>
        <end position="43"/>
    </location>
</feature>
<dbReference type="Proteomes" id="UP000321424">
    <property type="component" value="Unassembled WGS sequence"/>
</dbReference>
<reference evidence="3 4" key="1">
    <citation type="submission" date="2019-07" db="EMBL/GenBank/DDBJ databases">
        <title>Whole genome shotgun sequence of Nocardia ninae NBRC 108245.</title>
        <authorList>
            <person name="Hosoyama A."/>
            <person name="Uohara A."/>
            <person name="Ohji S."/>
            <person name="Ichikawa N."/>
        </authorList>
    </citation>
    <scope>NUCLEOTIDE SEQUENCE [LARGE SCALE GENOMIC DNA]</scope>
    <source>
        <strain evidence="3 4">NBRC 108245</strain>
    </source>
</reference>
<evidence type="ECO:0000256" key="1">
    <source>
        <dbReference type="SAM" id="MobiDB-lite"/>
    </source>
</evidence>
<feature type="transmembrane region" description="Helical" evidence="2">
    <location>
        <begin position="50"/>
        <end position="70"/>
    </location>
</feature>
<proteinExistence type="predicted"/>
<keyword evidence="2" id="KW-0472">Membrane</keyword>